<name>A0A392RYJ2_9FABA</name>
<dbReference type="Proteomes" id="UP000265520">
    <property type="component" value="Unassembled WGS sequence"/>
</dbReference>
<accession>A0A392RYJ2</accession>
<feature type="non-terminal residue" evidence="1">
    <location>
        <position position="96"/>
    </location>
</feature>
<protein>
    <submittedName>
        <fullName evidence="1">Uncharacterized protein</fullName>
    </submittedName>
</protein>
<dbReference type="EMBL" id="LXQA010282254">
    <property type="protein sequence ID" value="MCI40646.1"/>
    <property type="molecule type" value="Genomic_DNA"/>
</dbReference>
<evidence type="ECO:0000313" key="1">
    <source>
        <dbReference type="EMBL" id="MCI40646.1"/>
    </source>
</evidence>
<reference evidence="1 2" key="1">
    <citation type="journal article" date="2018" name="Front. Plant Sci.">
        <title>Red Clover (Trifolium pratense) and Zigzag Clover (T. medium) - A Picture of Genomic Similarities and Differences.</title>
        <authorList>
            <person name="Dluhosova J."/>
            <person name="Istvanek J."/>
            <person name="Nedelnik J."/>
            <person name="Repkova J."/>
        </authorList>
    </citation>
    <scope>NUCLEOTIDE SEQUENCE [LARGE SCALE GENOMIC DNA]</scope>
    <source>
        <strain evidence="2">cv. 10/8</strain>
        <tissue evidence="1">Leaf</tissue>
    </source>
</reference>
<comment type="caution">
    <text evidence="1">The sequence shown here is derived from an EMBL/GenBank/DDBJ whole genome shotgun (WGS) entry which is preliminary data.</text>
</comment>
<organism evidence="1 2">
    <name type="scientific">Trifolium medium</name>
    <dbReference type="NCBI Taxonomy" id="97028"/>
    <lineage>
        <taxon>Eukaryota</taxon>
        <taxon>Viridiplantae</taxon>
        <taxon>Streptophyta</taxon>
        <taxon>Embryophyta</taxon>
        <taxon>Tracheophyta</taxon>
        <taxon>Spermatophyta</taxon>
        <taxon>Magnoliopsida</taxon>
        <taxon>eudicotyledons</taxon>
        <taxon>Gunneridae</taxon>
        <taxon>Pentapetalae</taxon>
        <taxon>rosids</taxon>
        <taxon>fabids</taxon>
        <taxon>Fabales</taxon>
        <taxon>Fabaceae</taxon>
        <taxon>Papilionoideae</taxon>
        <taxon>50 kb inversion clade</taxon>
        <taxon>NPAAA clade</taxon>
        <taxon>Hologalegina</taxon>
        <taxon>IRL clade</taxon>
        <taxon>Trifolieae</taxon>
        <taxon>Trifolium</taxon>
    </lineage>
</organism>
<sequence length="96" mass="10717">MGRIADFFGTSPPAQLRLNQHAPQLIMSAMSATPQNQGQTFVAHDQPPNQGQTFVAHEEPQYQNEVVQPPRVVLVNRNQDADEVVRNVQNNNFTGH</sequence>
<evidence type="ECO:0000313" key="2">
    <source>
        <dbReference type="Proteomes" id="UP000265520"/>
    </source>
</evidence>
<proteinExistence type="predicted"/>
<dbReference type="AlphaFoldDB" id="A0A392RYJ2"/>
<keyword evidence="2" id="KW-1185">Reference proteome</keyword>